<name>A0A9W7J825_HIBTR</name>
<evidence type="ECO:0000256" key="9">
    <source>
        <dbReference type="ARBA" id="ARBA00023180"/>
    </source>
</evidence>
<comment type="similarity">
    <text evidence="2">Belongs to the RLP family.</text>
</comment>
<evidence type="ECO:0000256" key="6">
    <source>
        <dbReference type="ARBA" id="ARBA00022989"/>
    </source>
</evidence>
<dbReference type="EMBL" id="BSYR01000056">
    <property type="protein sequence ID" value="GMJ10401.1"/>
    <property type="molecule type" value="Genomic_DNA"/>
</dbReference>
<reference evidence="10" key="1">
    <citation type="submission" date="2023-05" db="EMBL/GenBank/DDBJ databases">
        <title>Genome and transcriptome analyses reveal genes involved in the formation of fine ridges on petal epidermal cells in Hibiscus trionum.</title>
        <authorList>
            <person name="Koshimizu S."/>
            <person name="Masuda S."/>
            <person name="Ishii T."/>
            <person name="Shirasu K."/>
            <person name="Hoshino A."/>
            <person name="Arita M."/>
        </authorList>
    </citation>
    <scope>NUCLEOTIDE SEQUENCE</scope>
    <source>
        <strain evidence="10">Hamamatsu line</strain>
    </source>
</reference>
<dbReference type="OrthoDB" id="842184at2759"/>
<keyword evidence="6" id="KW-1133">Transmembrane helix</keyword>
<comment type="caution">
    <text evidence="10">The sequence shown here is derived from an EMBL/GenBank/DDBJ whole genome shotgun (WGS) entry which is preliminary data.</text>
</comment>
<evidence type="ECO:0000256" key="7">
    <source>
        <dbReference type="ARBA" id="ARBA00023136"/>
    </source>
</evidence>
<dbReference type="PANTHER" id="PTHR48052">
    <property type="entry name" value="UNNAMED PRODUCT"/>
    <property type="match status" value="1"/>
</dbReference>
<dbReference type="GO" id="GO:0005886">
    <property type="term" value="C:plasma membrane"/>
    <property type="evidence" value="ECO:0007669"/>
    <property type="project" value="UniProtKB-SubCell"/>
</dbReference>
<dbReference type="InterPro" id="IPR001611">
    <property type="entry name" value="Leu-rich_rpt"/>
</dbReference>
<proteinExistence type="inferred from homology"/>
<dbReference type="PANTHER" id="PTHR48052:SF8">
    <property type="entry name" value="LRR RECEPTOR-LIKE SERINE_THREONINE-PROTEIN KINASE FLS2"/>
    <property type="match status" value="1"/>
</dbReference>
<evidence type="ECO:0000313" key="11">
    <source>
        <dbReference type="Proteomes" id="UP001165190"/>
    </source>
</evidence>
<sequence>MPGLERINFWENNLEGGIPISLGNLCSLKELNLGFNKLSGALAVAVKNLSGCAKDSLTLGLNRFNGYLPSFIPFSSLRELDVEYNRLSGHFQDHFGNNSKLMVLNFDGNRFPQIFQDYRP</sequence>
<gene>
    <name evidence="10" type="ORF">HRI_004709300</name>
</gene>
<comment type="subcellular location">
    <subcellularLocation>
        <location evidence="1">Cell membrane</location>
        <topology evidence="1">Single-pass type I membrane protein</topology>
    </subcellularLocation>
</comment>
<keyword evidence="5" id="KW-0732">Signal</keyword>
<dbReference type="InterPro" id="IPR032675">
    <property type="entry name" value="LRR_dom_sf"/>
</dbReference>
<keyword evidence="4" id="KW-0812">Transmembrane</keyword>
<organism evidence="10 11">
    <name type="scientific">Hibiscus trionum</name>
    <name type="common">Flower of an hour</name>
    <dbReference type="NCBI Taxonomy" id="183268"/>
    <lineage>
        <taxon>Eukaryota</taxon>
        <taxon>Viridiplantae</taxon>
        <taxon>Streptophyta</taxon>
        <taxon>Embryophyta</taxon>
        <taxon>Tracheophyta</taxon>
        <taxon>Spermatophyta</taxon>
        <taxon>Magnoliopsida</taxon>
        <taxon>eudicotyledons</taxon>
        <taxon>Gunneridae</taxon>
        <taxon>Pentapetalae</taxon>
        <taxon>rosids</taxon>
        <taxon>malvids</taxon>
        <taxon>Malvales</taxon>
        <taxon>Malvaceae</taxon>
        <taxon>Malvoideae</taxon>
        <taxon>Hibiscus</taxon>
    </lineage>
</organism>
<evidence type="ECO:0000256" key="5">
    <source>
        <dbReference type="ARBA" id="ARBA00022729"/>
    </source>
</evidence>
<keyword evidence="3" id="KW-1003">Cell membrane</keyword>
<keyword evidence="9" id="KW-0325">Glycoprotein</keyword>
<dbReference type="Proteomes" id="UP001165190">
    <property type="component" value="Unassembled WGS sequence"/>
</dbReference>
<dbReference type="AlphaFoldDB" id="A0A9W7J825"/>
<dbReference type="SUPFAM" id="SSF52058">
    <property type="entry name" value="L domain-like"/>
    <property type="match status" value="1"/>
</dbReference>
<dbReference type="Pfam" id="PF00560">
    <property type="entry name" value="LRR_1"/>
    <property type="match status" value="3"/>
</dbReference>
<keyword evidence="11" id="KW-1185">Reference proteome</keyword>
<keyword evidence="7" id="KW-0472">Membrane</keyword>
<evidence type="ECO:0000256" key="3">
    <source>
        <dbReference type="ARBA" id="ARBA00022475"/>
    </source>
</evidence>
<dbReference type="Gene3D" id="3.80.10.10">
    <property type="entry name" value="Ribonuclease Inhibitor"/>
    <property type="match status" value="1"/>
</dbReference>
<evidence type="ECO:0000256" key="8">
    <source>
        <dbReference type="ARBA" id="ARBA00023170"/>
    </source>
</evidence>
<protein>
    <submittedName>
        <fullName evidence="10">Receptor like protein 12</fullName>
    </submittedName>
</protein>
<accession>A0A9W7J825</accession>
<keyword evidence="8 10" id="KW-0675">Receptor</keyword>
<evidence type="ECO:0000256" key="4">
    <source>
        <dbReference type="ARBA" id="ARBA00022692"/>
    </source>
</evidence>
<evidence type="ECO:0000256" key="1">
    <source>
        <dbReference type="ARBA" id="ARBA00004251"/>
    </source>
</evidence>
<evidence type="ECO:0000313" key="10">
    <source>
        <dbReference type="EMBL" id="GMJ10401.1"/>
    </source>
</evidence>
<evidence type="ECO:0000256" key="2">
    <source>
        <dbReference type="ARBA" id="ARBA00009592"/>
    </source>
</evidence>